<gene>
    <name evidence="15" type="ORF">LV75_001153</name>
</gene>
<dbReference type="Pfam" id="PF06974">
    <property type="entry name" value="WS_DGAT_C"/>
    <property type="match status" value="1"/>
</dbReference>
<feature type="domain" description="O-acyltransferase WSD1-like N-terminal" evidence="13">
    <location>
        <begin position="8"/>
        <end position="257"/>
    </location>
</feature>
<dbReference type="GO" id="GO:0016746">
    <property type="term" value="F:acyltransferase activity"/>
    <property type="evidence" value="ECO:0007669"/>
    <property type="project" value="UniProtKB-KW"/>
</dbReference>
<feature type="compositionally biased region" description="Basic and acidic residues" evidence="12">
    <location>
        <begin position="160"/>
        <end position="177"/>
    </location>
</feature>
<dbReference type="Gene3D" id="3.30.559.10">
    <property type="entry name" value="Chloramphenicol acetyltransferase-like domain"/>
    <property type="match status" value="1"/>
</dbReference>
<organism evidence="15 16">
    <name type="scientific">Actinokineospora diospyrosa</name>
    <dbReference type="NCBI Taxonomy" id="103728"/>
    <lineage>
        <taxon>Bacteria</taxon>
        <taxon>Bacillati</taxon>
        <taxon>Actinomycetota</taxon>
        <taxon>Actinomycetes</taxon>
        <taxon>Pseudonocardiales</taxon>
        <taxon>Pseudonocardiaceae</taxon>
        <taxon>Actinokineospora</taxon>
    </lineage>
</organism>
<dbReference type="InterPro" id="IPR045034">
    <property type="entry name" value="O-acyltransferase_WSD1-like"/>
</dbReference>
<name>A0ABT1I8E5_9PSEU</name>
<evidence type="ECO:0000256" key="2">
    <source>
        <dbReference type="ARBA" id="ARBA00005189"/>
    </source>
</evidence>
<dbReference type="EC" id="2.3.1.20" evidence="4 11"/>
<keyword evidence="9 11" id="KW-0012">Acyltransferase</keyword>
<evidence type="ECO:0000256" key="9">
    <source>
        <dbReference type="ARBA" id="ARBA00023315"/>
    </source>
</evidence>
<dbReference type="SUPFAM" id="SSF52777">
    <property type="entry name" value="CoA-dependent acyltransferases"/>
    <property type="match status" value="2"/>
</dbReference>
<keyword evidence="16" id="KW-1185">Reference proteome</keyword>
<dbReference type="NCBIfam" id="TIGR02946">
    <property type="entry name" value="acyl_WS_DGAT"/>
    <property type="match status" value="1"/>
</dbReference>
<evidence type="ECO:0000256" key="8">
    <source>
        <dbReference type="ARBA" id="ARBA00023098"/>
    </source>
</evidence>
<comment type="caution">
    <text evidence="15">The sequence shown here is derived from an EMBL/GenBank/DDBJ whole genome shotgun (WGS) entry which is preliminary data.</text>
</comment>
<comment type="catalytic activity">
    <reaction evidence="10 11">
        <text>an acyl-CoA + a 1,2-diacyl-sn-glycerol = a triacyl-sn-glycerol + CoA</text>
        <dbReference type="Rhea" id="RHEA:10868"/>
        <dbReference type="ChEBI" id="CHEBI:17815"/>
        <dbReference type="ChEBI" id="CHEBI:57287"/>
        <dbReference type="ChEBI" id="CHEBI:58342"/>
        <dbReference type="ChEBI" id="CHEBI:64615"/>
        <dbReference type="EC" id="2.3.1.20"/>
    </reaction>
</comment>
<keyword evidence="7 11" id="KW-0319">Glycerol metabolism</keyword>
<dbReference type="RefSeq" id="WP_253885577.1">
    <property type="nucleotide sequence ID" value="NZ_BAAAVB010000001.1"/>
</dbReference>
<evidence type="ECO:0000256" key="10">
    <source>
        <dbReference type="ARBA" id="ARBA00048109"/>
    </source>
</evidence>
<comment type="pathway">
    <text evidence="1 11">Glycerolipid metabolism; triacylglycerol biosynthesis.</text>
</comment>
<comment type="pathway">
    <text evidence="2">Lipid metabolism.</text>
</comment>
<reference evidence="15 16" key="1">
    <citation type="submission" date="2022-06" db="EMBL/GenBank/DDBJ databases">
        <title>Genomic Encyclopedia of Archaeal and Bacterial Type Strains, Phase II (KMG-II): from individual species to whole genera.</title>
        <authorList>
            <person name="Goeker M."/>
        </authorList>
    </citation>
    <scope>NUCLEOTIDE SEQUENCE [LARGE SCALE GENOMIC DNA]</scope>
    <source>
        <strain evidence="15 16">DSM 44255</strain>
    </source>
</reference>
<keyword evidence="6 11" id="KW-0808">Transferase</keyword>
<evidence type="ECO:0000256" key="6">
    <source>
        <dbReference type="ARBA" id="ARBA00022679"/>
    </source>
</evidence>
<feature type="region of interest" description="Disordered" evidence="12">
    <location>
        <begin position="158"/>
        <end position="181"/>
    </location>
</feature>
<evidence type="ECO:0000256" key="11">
    <source>
        <dbReference type="RuleBase" id="RU361241"/>
    </source>
</evidence>
<dbReference type="Pfam" id="PF03007">
    <property type="entry name" value="WS_DGAT_cat"/>
    <property type="match status" value="1"/>
</dbReference>
<dbReference type="InterPro" id="IPR009721">
    <property type="entry name" value="O-acyltransferase_WSD1_C"/>
</dbReference>
<evidence type="ECO:0000256" key="7">
    <source>
        <dbReference type="ARBA" id="ARBA00022798"/>
    </source>
</evidence>
<comment type="similarity">
    <text evidence="3 11">Belongs to the long-chain O-acyltransferase family.</text>
</comment>
<evidence type="ECO:0000256" key="3">
    <source>
        <dbReference type="ARBA" id="ARBA00009587"/>
    </source>
</evidence>
<evidence type="ECO:0000313" key="15">
    <source>
        <dbReference type="EMBL" id="MCP2268666.1"/>
    </source>
</evidence>
<evidence type="ECO:0000313" key="16">
    <source>
        <dbReference type="Proteomes" id="UP001205185"/>
    </source>
</evidence>
<proteinExistence type="inferred from homology"/>
<accession>A0ABT1I8E5</accession>
<dbReference type="InterPro" id="IPR004255">
    <property type="entry name" value="O-acyltransferase_WSD1_N"/>
</dbReference>
<dbReference type="InterPro" id="IPR023213">
    <property type="entry name" value="CAT-like_dom_sf"/>
</dbReference>
<evidence type="ECO:0000256" key="1">
    <source>
        <dbReference type="ARBA" id="ARBA00004771"/>
    </source>
</evidence>
<dbReference type="PANTHER" id="PTHR31650">
    <property type="entry name" value="O-ACYLTRANSFERASE (WSD1-LIKE) FAMILY PROTEIN"/>
    <property type="match status" value="1"/>
</dbReference>
<feature type="domain" description="O-acyltransferase WSD1 C-terminal" evidence="14">
    <location>
        <begin position="296"/>
        <end position="441"/>
    </location>
</feature>
<evidence type="ECO:0000256" key="4">
    <source>
        <dbReference type="ARBA" id="ARBA00013244"/>
    </source>
</evidence>
<dbReference type="Proteomes" id="UP001205185">
    <property type="component" value="Unassembled WGS sequence"/>
</dbReference>
<evidence type="ECO:0000259" key="13">
    <source>
        <dbReference type="Pfam" id="PF03007"/>
    </source>
</evidence>
<dbReference type="EMBL" id="JAMTCO010000003">
    <property type="protein sequence ID" value="MCP2268666.1"/>
    <property type="molecule type" value="Genomic_DNA"/>
</dbReference>
<dbReference type="PANTHER" id="PTHR31650:SF1">
    <property type="entry name" value="WAX ESTER SYNTHASE_DIACYLGLYCEROL ACYLTRANSFERASE 4-RELATED"/>
    <property type="match status" value="1"/>
</dbReference>
<dbReference type="InterPro" id="IPR014292">
    <property type="entry name" value="Acyl_transf_WS/DGAT"/>
</dbReference>
<evidence type="ECO:0000256" key="5">
    <source>
        <dbReference type="ARBA" id="ARBA00022516"/>
    </source>
</evidence>
<keyword evidence="8 11" id="KW-0443">Lipid metabolism</keyword>
<evidence type="ECO:0000256" key="12">
    <source>
        <dbReference type="SAM" id="MobiDB-lite"/>
    </source>
</evidence>
<dbReference type="Gene3D" id="3.30.559.30">
    <property type="entry name" value="Nonribosomal peptide synthetase, condensation domain"/>
    <property type="match status" value="1"/>
</dbReference>
<keyword evidence="5 11" id="KW-0444">Lipid biosynthesis</keyword>
<sequence length="449" mass="48589">MPLMPVTESMFLLGESREHPLHVGGLQLFSLPEGAGPDYVGELHRALLATTDINPLLRRRPRGPVSTVGQWVWTDDARLDLEYHVRLSALPTPGRVRELLELVSRLHGSLLDRHRPLWEAHLVEGLRDNRFALYTKVHHALLDGVSALRLLQRSLSTDPAVRDPRPPWAARDTEPAPRPRGAGVGAVLRDLAGLGPAFARYANEVFRAQTATLPFAAPRSILNVPITGARRFAAQGWPLARVRAVGDATGSTVNDVMLAMCAGALRRYLLELDALPERPLVAAVPMSLRSDDSTGGNALGMILCTLATDRADPAERLAAIADSTRRGKDVYRGMSQLQVTALSAIPFAPLALGLLPGAVRLTPPAFNLMISNVPGPAAPLYWNGARMLGVYPVSIPYEGQALNITVTSYNGSLEFGLTGCRRTVPHLQRLLTHLDTELAALESSTSDHG</sequence>
<evidence type="ECO:0000259" key="14">
    <source>
        <dbReference type="Pfam" id="PF06974"/>
    </source>
</evidence>
<protein>
    <recommendedName>
        <fullName evidence="4 11">Diacylglycerol O-acyltransferase</fullName>
        <ecNumber evidence="4 11">2.3.1.20</ecNumber>
    </recommendedName>
</protein>